<evidence type="ECO:0000313" key="1">
    <source>
        <dbReference type="EMBL" id="KAJ9121198.1"/>
    </source>
</evidence>
<name>A0ACC2XBK4_9TREE</name>
<organism evidence="1 2">
    <name type="scientific">Naganishia onofrii</name>
    <dbReference type="NCBI Taxonomy" id="1851511"/>
    <lineage>
        <taxon>Eukaryota</taxon>
        <taxon>Fungi</taxon>
        <taxon>Dikarya</taxon>
        <taxon>Basidiomycota</taxon>
        <taxon>Agaricomycotina</taxon>
        <taxon>Tremellomycetes</taxon>
        <taxon>Filobasidiales</taxon>
        <taxon>Filobasidiaceae</taxon>
        <taxon>Naganishia</taxon>
    </lineage>
</organism>
<proteinExistence type="predicted"/>
<keyword evidence="2" id="KW-1185">Reference proteome</keyword>
<dbReference type="Proteomes" id="UP001234202">
    <property type="component" value="Unassembled WGS sequence"/>
</dbReference>
<dbReference type="EMBL" id="JASBWV010000018">
    <property type="protein sequence ID" value="KAJ9121198.1"/>
    <property type="molecule type" value="Genomic_DNA"/>
</dbReference>
<accession>A0ACC2XBK4</accession>
<protein>
    <submittedName>
        <fullName evidence="1">Uncharacterized protein</fullName>
    </submittedName>
</protein>
<sequence length="1052" mass="114307">MSLTDLPPYLQPRIRHVTSFRIHRLVVPPTEVDADTQQRDLAEGGRAGDIEGYDLAVPLPRSSRVRYAATEGMKGAENGGVKFDDRQGDSDRGLLDDVIHDVLAEEADEGLQTEDGTTNGSGAETQSLNASRRGGELPDLQFRRNRRRTSNNSTVTLPSIPQNPSSDALVPFQEGRTRSFSYLQPPTSPINLNTNVNGSSSSIPSQGGAAARRPSLSIHRSRSRLTIPRHVDREFDTTGGNSNHRSGSYGSVNSSGMNGNASPLASPVSPGFFIPLPIPERAESSQIVGSSSSVPLVAGNVGVAAEHNTGTRVLKQSRDEHVTSTSVPSPNSSTTMYERDISTLTSSTAGEDTYTNGNANEKDGAPPSSAPGSPNPDDPANNPRLTVTTNPAGTNTDYASVTTQTRARSTSISSSRSHLPTYTNLHIPHSGYTSVTSGTAAVGVGGHRRERSGTVSSVHHHHRDHQIAVATGGEDGEGGRQRQLPLNVYAEETMQAGEEVPYVDQRILRNRLVRCFVTFATVETEEGRGKQQQQQQRKGKASPSGRSRLCVDSGSTVVTRGPTSDTAITGSKEMHSIANALFPFYISPIHIRSTHPTFSGLSPRSDYASWLSVKDSAAHTLVVDVWVELEVPARRSDGKGSKAVSEVGEGERRSGGGFVMTWHKLKGVGGIVDLRRLHEVDETLTTALPENTLIFTFSTFGERLFYFELPTRVDLRTTSSEAQPITGAKVAAGKAMVNSVMERSLRETKMRKSVGLGELHHMMNLSTVIRDTERDVRRMERDLDAKIAASAQAINEARACSQQTARCNDLQHSCGKIQAGNAEYAARIESRRKALQGRRAAMEDVKEKHKLLDTYRNNLSYNLHQLTSTIESIQLPIYRHRARSIAQVNDIFEISPVDAATLLYSILKVPLPIPQNPSEAAPPLSLPSSALPRGVKVDEDTISTALGFVALAVNQISHILDRPLTYPLTCAGSKSLVKDTISIIQGPRSFPLYAKGVEKYRYDYGVFLLNKNIELLMVDAGIKLEDMRHTLPNLKMLLLTLAAQDRPRARVT</sequence>
<comment type="caution">
    <text evidence="1">The sequence shown here is derived from an EMBL/GenBank/DDBJ whole genome shotgun (WGS) entry which is preliminary data.</text>
</comment>
<evidence type="ECO:0000313" key="2">
    <source>
        <dbReference type="Proteomes" id="UP001234202"/>
    </source>
</evidence>
<gene>
    <name evidence="1" type="ORF">QFC24_004872</name>
</gene>
<reference evidence="1" key="1">
    <citation type="submission" date="2023-04" db="EMBL/GenBank/DDBJ databases">
        <title>Draft Genome sequencing of Naganishia species isolated from polar environments using Oxford Nanopore Technology.</title>
        <authorList>
            <person name="Leo P."/>
            <person name="Venkateswaran K."/>
        </authorList>
    </citation>
    <scope>NUCLEOTIDE SEQUENCE</scope>
    <source>
        <strain evidence="1">DBVPG 5303</strain>
    </source>
</reference>